<gene>
    <name evidence="1" type="ORF">CDL15_Pgr029162</name>
</gene>
<organism evidence="1 2">
    <name type="scientific">Punica granatum</name>
    <name type="common">Pomegranate</name>
    <dbReference type="NCBI Taxonomy" id="22663"/>
    <lineage>
        <taxon>Eukaryota</taxon>
        <taxon>Viridiplantae</taxon>
        <taxon>Streptophyta</taxon>
        <taxon>Embryophyta</taxon>
        <taxon>Tracheophyta</taxon>
        <taxon>Spermatophyta</taxon>
        <taxon>Magnoliopsida</taxon>
        <taxon>eudicotyledons</taxon>
        <taxon>Gunneridae</taxon>
        <taxon>Pentapetalae</taxon>
        <taxon>rosids</taxon>
        <taxon>malvids</taxon>
        <taxon>Myrtales</taxon>
        <taxon>Lythraceae</taxon>
        <taxon>Punica</taxon>
    </lineage>
</organism>
<dbReference type="AlphaFoldDB" id="A0A218X6D2"/>
<name>A0A218X6D2_PUNGR</name>
<reference evidence="2" key="1">
    <citation type="journal article" date="2017" name="Plant J.">
        <title>The pomegranate (Punica granatum L.) genome and the genomics of punicalagin biosynthesis.</title>
        <authorList>
            <person name="Qin G."/>
            <person name="Xu C."/>
            <person name="Ming R."/>
            <person name="Tang H."/>
            <person name="Guyot R."/>
            <person name="Kramer E.M."/>
            <person name="Hu Y."/>
            <person name="Yi X."/>
            <person name="Qi Y."/>
            <person name="Xu X."/>
            <person name="Gao Z."/>
            <person name="Pan H."/>
            <person name="Jian J."/>
            <person name="Tian Y."/>
            <person name="Yue Z."/>
            <person name="Xu Y."/>
        </authorList>
    </citation>
    <scope>NUCLEOTIDE SEQUENCE [LARGE SCALE GENOMIC DNA]</scope>
    <source>
        <strain evidence="2">cv. Dabenzi</strain>
    </source>
</reference>
<proteinExistence type="predicted"/>
<dbReference type="Proteomes" id="UP000197138">
    <property type="component" value="Unassembled WGS sequence"/>
</dbReference>
<accession>A0A218X6D2</accession>
<evidence type="ECO:0000313" key="1">
    <source>
        <dbReference type="EMBL" id="OWM80230.1"/>
    </source>
</evidence>
<protein>
    <submittedName>
        <fullName evidence="1">Uncharacterized protein</fullName>
    </submittedName>
</protein>
<comment type="caution">
    <text evidence="1">The sequence shown here is derived from an EMBL/GenBank/DDBJ whole genome shotgun (WGS) entry which is preliminary data.</text>
</comment>
<dbReference type="EMBL" id="MTKT01002242">
    <property type="protein sequence ID" value="OWM80230.1"/>
    <property type="molecule type" value="Genomic_DNA"/>
</dbReference>
<evidence type="ECO:0000313" key="2">
    <source>
        <dbReference type="Proteomes" id="UP000197138"/>
    </source>
</evidence>
<sequence length="105" mass="11180">MSGLLTRASLLSCYACSPSLLARASLLSFYASSQSLLAWASGDLIGSAPPCEFTFMLHKFAEPVGSCFLLPSRVSLPLLAYFLASQVRRAYSLVLLATLSGNLLS</sequence>